<comment type="catalytic activity">
    <reaction evidence="8">
        <text>ATP + H2O = ADP + phosphate + H(+)</text>
        <dbReference type="Rhea" id="RHEA:13065"/>
        <dbReference type="ChEBI" id="CHEBI:15377"/>
        <dbReference type="ChEBI" id="CHEBI:15378"/>
        <dbReference type="ChEBI" id="CHEBI:30616"/>
        <dbReference type="ChEBI" id="CHEBI:43474"/>
        <dbReference type="ChEBI" id="CHEBI:456216"/>
        <dbReference type="EC" id="5.6.2.4"/>
    </reaction>
</comment>
<dbReference type="Gene3D" id="1.10.486.10">
    <property type="entry name" value="PCRA, domain 4"/>
    <property type="match status" value="1"/>
</dbReference>
<dbReference type="PROSITE" id="PS51217">
    <property type="entry name" value="UVRD_HELICASE_CTER"/>
    <property type="match status" value="1"/>
</dbReference>
<proteinExistence type="predicted"/>
<feature type="coiled-coil region" evidence="10">
    <location>
        <begin position="198"/>
        <end position="225"/>
    </location>
</feature>
<dbReference type="InterPro" id="IPR014016">
    <property type="entry name" value="UvrD-like_ATP-bd"/>
</dbReference>
<evidence type="ECO:0000256" key="9">
    <source>
        <dbReference type="PROSITE-ProRule" id="PRU00560"/>
    </source>
</evidence>
<evidence type="ECO:0000256" key="8">
    <source>
        <dbReference type="ARBA" id="ARBA00048988"/>
    </source>
</evidence>
<feature type="domain" description="UvrD-like helicase ATP-binding" evidence="11">
    <location>
        <begin position="1"/>
        <end position="457"/>
    </location>
</feature>
<dbReference type="GO" id="GO:0003677">
    <property type="term" value="F:DNA binding"/>
    <property type="evidence" value="ECO:0007669"/>
    <property type="project" value="InterPro"/>
</dbReference>
<dbReference type="PATRIC" id="fig|1433126.3.peg.2961"/>
<dbReference type="GO" id="GO:0000725">
    <property type="term" value="P:recombinational repair"/>
    <property type="evidence" value="ECO:0007669"/>
    <property type="project" value="TreeGrafter"/>
</dbReference>
<dbReference type="GO" id="GO:0043138">
    <property type="term" value="F:3'-5' DNA helicase activity"/>
    <property type="evidence" value="ECO:0007669"/>
    <property type="project" value="UniProtKB-EC"/>
</dbReference>
<dbReference type="EC" id="5.6.2.4" evidence="7"/>
<dbReference type="SUPFAM" id="SSF52540">
    <property type="entry name" value="P-loop containing nucleoside triphosphate hydrolases"/>
    <property type="match status" value="1"/>
</dbReference>
<dbReference type="GO" id="GO:0005829">
    <property type="term" value="C:cytosol"/>
    <property type="evidence" value="ECO:0007669"/>
    <property type="project" value="TreeGrafter"/>
</dbReference>
<keyword evidence="14" id="KW-1185">Reference proteome</keyword>
<keyword evidence="4 9" id="KW-0067">ATP-binding</keyword>
<dbReference type="HOGENOM" id="CLU_010638_0_0_10"/>
<dbReference type="Gene3D" id="1.10.3170.10">
    <property type="entry name" value="Recbcd, chain B, domain 2"/>
    <property type="match status" value="1"/>
</dbReference>
<dbReference type="InterPro" id="IPR027417">
    <property type="entry name" value="P-loop_NTPase"/>
</dbReference>
<dbReference type="PANTHER" id="PTHR11070">
    <property type="entry name" value="UVRD / RECB / PCRA DNA HELICASE FAMILY MEMBER"/>
    <property type="match status" value="1"/>
</dbReference>
<keyword evidence="3 9" id="KW-0347">Helicase</keyword>
<protein>
    <recommendedName>
        <fullName evidence="7">DNA 3'-5' helicase</fullName>
        <ecNumber evidence="7">5.6.2.4</ecNumber>
    </recommendedName>
</protein>
<evidence type="ECO:0000313" key="14">
    <source>
        <dbReference type="Proteomes" id="UP000027616"/>
    </source>
</evidence>
<dbReference type="OrthoDB" id="9810135at2"/>
<dbReference type="InterPro" id="IPR000212">
    <property type="entry name" value="DNA_helicase_UvrD/REP"/>
</dbReference>
<evidence type="ECO:0000256" key="3">
    <source>
        <dbReference type="ARBA" id="ARBA00022806"/>
    </source>
</evidence>
<evidence type="ECO:0000259" key="11">
    <source>
        <dbReference type="PROSITE" id="PS51198"/>
    </source>
</evidence>
<dbReference type="PROSITE" id="PS51198">
    <property type="entry name" value="UVRD_HELICASE_ATP_BIND"/>
    <property type="match status" value="1"/>
</dbReference>
<reference evidence="13 14" key="1">
    <citation type="journal article" date="2015" name="Genome Announc.">
        <title>Complete Genome Sequence of the Novel Leech Symbiont Mucinivorans hirudinis M3T.</title>
        <authorList>
            <person name="Nelson M.C."/>
            <person name="Bomar L."/>
            <person name="Graf J."/>
        </authorList>
    </citation>
    <scope>NUCLEOTIDE SEQUENCE [LARGE SCALE GENOMIC DNA]</scope>
    <source>
        <strain evidence="14">M3</strain>
    </source>
</reference>
<evidence type="ECO:0000259" key="12">
    <source>
        <dbReference type="PROSITE" id="PS51217"/>
    </source>
</evidence>
<gene>
    <name evidence="13" type="ORF">BN938_2990</name>
</gene>
<evidence type="ECO:0000256" key="6">
    <source>
        <dbReference type="ARBA" id="ARBA00034617"/>
    </source>
</evidence>
<accession>A0A060RBQ8</accession>
<dbReference type="STRING" id="1433126.BN938_2990"/>
<dbReference type="PANTHER" id="PTHR11070:SF67">
    <property type="entry name" value="DNA 3'-5' HELICASE"/>
    <property type="match status" value="1"/>
</dbReference>
<evidence type="ECO:0000256" key="1">
    <source>
        <dbReference type="ARBA" id="ARBA00022741"/>
    </source>
</evidence>
<feature type="domain" description="UvrD-like helicase C-terminal" evidence="12">
    <location>
        <begin position="458"/>
        <end position="687"/>
    </location>
</feature>
<evidence type="ECO:0000256" key="10">
    <source>
        <dbReference type="SAM" id="Coils"/>
    </source>
</evidence>
<feature type="binding site" evidence="9">
    <location>
        <begin position="10"/>
        <end position="17"/>
    </location>
    <ligand>
        <name>ATP</name>
        <dbReference type="ChEBI" id="CHEBI:30616"/>
    </ligand>
</feature>
<comment type="catalytic activity">
    <reaction evidence="6">
        <text>Couples ATP hydrolysis with the unwinding of duplex DNA by translocating in the 3'-5' direction.</text>
        <dbReference type="EC" id="5.6.2.4"/>
    </reaction>
</comment>
<dbReference type="Proteomes" id="UP000027616">
    <property type="component" value="Chromosome I"/>
</dbReference>
<dbReference type="GO" id="GO:0005524">
    <property type="term" value="F:ATP binding"/>
    <property type="evidence" value="ECO:0007669"/>
    <property type="project" value="UniProtKB-UniRule"/>
</dbReference>
<organism evidence="13 14">
    <name type="scientific">Mucinivorans hirudinis</name>
    <dbReference type="NCBI Taxonomy" id="1433126"/>
    <lineage>
        <taxon>Bacteria</taxon>
        <taxon>Pseudomonadati</taxon>
        <taxon>Bacteroidota</taxon>
        <taxon>Bacteroidia</taxon>
        <taxon>Bacteroidales</taxon>
        <taxon>Rikenellaceae</taxon>
        <taxon>Mucinivorans</taxon>
    </lineage>
</organism>
<dbReference type="Pfam" id="PF13361">
    <property type="entry name" value="UvrD_C"/>
    <property type="match status" value="2"/>
</dbReference>
<dbReference type="GO" id="GO:0016887">
    <property type="term" value="F:ATP hydrolysis activity"/>
    <property type="evidence" value="ECO:0007669"/>
    <property type="project" value="RHEA"/>
</dbReference>
<dbReference type="Gene3D" id="3.40.50.300">
    <property type="entry name" value="P-loop containing nucleotide triphosphate hydrolases"/>
    <property type="match status" value="3"/>
</dbReference>
<dbReference type="EMBL" id="HG934468">
    <property type="protein sequence ID" value="CDN33055.1"/>
    <property type="molecule type" value="Genomic_DNA"/>
</dbReference>
<dbReference type="Pfam" id="PF00580">
    <property type="entry name" value="UvrD-helicase"/>
    <property type="match status" value="1"/>
</dbReference>
<dbReference type="KEGG" id="rbc:BN938_2990"/>
<name>A0A060RBQ8_9BACT</name>
<keyword evidence="1 9" id="KW-0547">Nucleotide-binding</keyword>
<dbReference type="AlphaFoldDB" id="A0A060RBQ8"/>
<keyword evidence="10" id="KW-0175">Coiled coil</keyword>
<evidence type="ECO:0000256" key="7">
    <source>
        <dbReference type="ARBA" id="ARBA00034808"/>
    </source>
</evidence>
<dbReference type="InterPro" id="IPR014017">
    <property type="entry name" value="DNA_helicase_UvrD-like_C"/>
</dbReference>
<keyword evidence="2 9" id="KW-0378">Hydrolase</keyword>
<evidence type="ECO:0000256" key="2">
    <source>
        <dbReference type="ARBA" id="ARBA00022801"/>
    </source>
</evidence>
<dbReference type="eggNOG" id="COG1074">
    <property type="taxonomic scope" value="Bacteria"/>
</dbReference>
<sequence length="990" mass="112889">MSSSVKILSASAGSGKTYRLAYEYIKVLIFEPRAYSTILAVTFTNKATEEMKSRILVQLNALVSGVSPYIADLQRDTGFDQEKIRRNALAARTNILHDYSRFAVSTIDKFFQKIIRGFVNELGLDVGYTVELHGDNDIGEAIDRVVERAKGEAGIAVLISRVIEDSIEDERSWDIRKEIAKIAGEILKERYQPLAREIETVIEKFDKLREDIDNKKERLSNDAAQTVAYIAANGLQPGDFKGGERSNLVKIFLTLAEGELVEKFERLEKAAESAEEWYSKTSFQKEKIKTILPKLMQATRNIIAPYREYEYCRNGFELLADNFNKRLLLSYISEELHQIWAERGKLPIHQTTKLIGDLVKDTAVPFIYEKAGNRFGRYMIDEFQDTSAGQWRNFLPLLDDAIAGSSEGEAVMLIGDVKQAIYRWRGGDWSILSGGASYYWKDEADVSEHLRRNYRSKGSIVCFNNELIRAVVNSACDRELTTIYEDFEQDVPEGKDGGYICVKEIENEDFIVNQVRDALARGYRQGDIAMLVRTKNQGREVADLLLRNGLNIIDQESLLLKNSPAVITIVSLFKLALNPKDTLALANYNRHNDRMLDAQFEQQDFLADLLAKNPVDALDEVIKMLNSDSEFSFVQAFYQVVVDFSRENSADLASLIEWWDERSDKLSLYLPSSQDAITIATIHKSKGLQYPIVFIPFCNWSTEPTSQPPTMLWCETEDKDFEEFNPSPLIYKKAMANSAYAYNYLVEKRNALIDAVNMLYVALTRAEDELYVFQKIPKKKSSSSIYNFIKEFCGEQSEFGSKATKICNKTLQPHDSITFDKFDITLSKQRVRTSWDSERFYEDGGVIETPVSQGILLHQLFSQINSREDIVPLVNAMVVSGDFSAERGEEIIQRISKSFENELIASWFDSSNRIFSENAIILPKSTSTKRPDRVIISNNAVTVVDFKFGMAKNSRHSRQIEEYKMLLAEMGYADVRGYLWYVEQELVFSI</sequence>
<evidence type="ECO:0000313" key="13">
    <source>
        <dbReference type="EMBL" id="CDN33055.1"/>
    </source>
</evidence>
<keyword evidence="5" id="KW-0413">Isomerase</keyword>
<evidence type="ECO:0000256" key="5">
    <source>
        <dbReference type="ARBA" id="ARBA00023235"/>
    </source>
</evidence>
<evidence type="ECO:0000256" key="4">
    <source>
        <dbReference type="ARBA" id="ARBA00022840"/>
    </source>
</evidence>